<evidence type="ECO:0000313" key="3">
    <source>
        <dbReference type="EMBL" id="OBA76529.1"/>
    </source>
</evidence>
<comment type="caution">
    <text evidence="3">The sequence shown here is derived from an EMBL/GenBank/DDBJ whole genome shotgun (WGS) entry which is preliminary data.</text>
</comment>
<reference evidence="3 4" key="1">
    <citation type="submission" date="2016-06" db="EMBL/GenBank/DDBJ databases">
        <authorList>
            <person name="Kjaerup R.B."/>
            <person name="Dalgaard T.S."/>
            <person name="Juul-Madsen H.R."/>
        </authorList>
    </citation>
    <scope>NUCLEOTIDE SEQUENCE [LARGE SCALE GENOMIC DNA]</scope>
    <source>
        <strain evidence="3 4">1199456.5</strain>
    </source>
</reference>
<keyword evidence="2" id="KW-0472">Membrane</keyword>
<feature type="compositionally biased region" description="Low complexity" evidence="1">
    <location>
        <begin position="9"/>
        <end position="32"/>
    </location>
</feature>
<organism evidence="3 4">
    <name type="scientific">Mycolicibacterium mucogenicum</name>
    <name type="common">Mycobacterium mucogenicum</name>
    <dbReference type="NCBI Taxonomy" id="56689"/>
    <lineage>
        <taxon>Bacteria</taxon>
        <taxon>Bacillati</taxon>
        <taxon>Actinomycetota</taxon>
        <taxon>Actinomycetes</taxon>
        <taxon>Mycobacteriales</taxon>
        <taxon>Mycobacteriaceae</taxon>
        <taxon>Mycolicibacterium</taxon>
    </lineage>
</organism>
<keyword evidence="2" id="KW-1133">Transmembrane helix</keyword>
<dbReference type="Proteomes" id="UP000093962">
    <property type="component" value="Unassembled WGS sequence"/>
</dbReference>
<keyword evidence="2" id="KW-0812">Transmembrane</keyword>
<dbReference type="RefSeq" id="WP_064860909.1">
    <property type="nucleotide sequence ID" value="NZ_JAPMJT010000003.1"/>
</dbReference>
<accession>A0A1A0LTL5</accession>
<feature type="region of interest" description="Disordered" evidence="1">
    <location>
        <begin position="1"/>
        <end position="59"/>
    </location>
</feature>
<name>A0A1A0LTL5_MYCMU</name>
<sequence length="111" mass="11924">MTYPDPRYPQQQPPAGSYPQGHPAPQGHGYPPAGYPYPQQPYVQQPYPQPQPNTNGNSAGWHAASIAMATLFRGTYRLGGDARSRVVTALMCGGIGLVALVLVVLAGMYLR</sequence>
<proteinExistence type="predicted"/>
<gene>
    <name evidence="3" type="ORF">A5642_06300</name>
</gene>
<dbReference type="EMBL" id="LZSF01000286">
    <property type="protein sequence ID" value="OBA76529.1"/>
    <property type="molecule type" value="Genomic_DNA"/>
</dbReference>
<protein>
    <submittedName>
        <fullName evidence="3">Uncharacterized protein</fullName>
    </submittedName>
</protein>
<evidence type="ECO:0000256" key="1">
    <source>
        <dbReference type="SAM" id="MobiDB-lite"/>
    </source>
</evidence>
<dbReference type="OrthoDB" id="9997767at2"/>
<evidence type="ECO:0000313" key="4">
    <source>
        <dbReference type="Proteomes" id="UP000093962"/>
    </source>
</evidence>
<evidence type="ECO:0000256" key="2">
    <source>
        <dbReference type="SAM" id="Phobius"/>
    </source>
</evidence>
<feature type="transmembrane region" description="Helical" evidence="2">
    <location>
        <begin position="88"/>
        <end position="110"/>
    </location>
</feature>
<dbReference type="AlphaFoldDB" id="A0A1A0LTL5"/>